<comment type="caution">
    <text evidence="1">The sequence shown here is derived from an EMBL/GenBank/DDBJ whole genome shotgun (WGS) entry which is preliminary data.</text>
</comment>
<proteinExistence type="predicted"/>
<protein>
    <submittedName>
        <fullName evidence="1">Uncharacterized protein</fullName>
    </submittedName>
</protein>
<dbReference type="Proteomes" id="UP000543419">
    <property type="component" value="Unassembled WGS sequence"/>
</dbReference>
<evidence type="ECO:0000313" key="2">
    <source>
        <dbReference type="Proteomes" id="UP000543419"/>
    </source>
</evidence>
<dbReference type="EMBL" id="JAAIIG010000004">
    <property type="protein sequence ID" value="NMM98158.1"/>
    <property type="molecule type" value="Genomic_DNA"/>
</dbReference>
<name>A0A7Y0EXZ7_9BIFI</name>
<dbReference type="AlphaFoldDB" id="A0A7Y0EXZ7"/>
<accession>A0A7Y0EXZ7</accession>
<dbReference type="RefSeq" id="WP_169240927.1">
    <property type="nucleotide sequence ID" value="NZ_JAAIIG010000004.1"/>
</dbReference>
<keyword evidence="2" id="KW-1185">Reference proteome</keyword>
<evidence type="ECO:0000313" key="1">
    <source>
        <dbReference type="EMBL" id="NMM98158.1"/>
    </source>
</evidence>
<gene>
    <name evidence="1" type="ORF">G1C97_1107</name>
</gene>
<reference evidence="1 2" key="1">
    <citation type="submission" date="2020-02" db="EMBL/GenBank/DDBJ databases">
        <title>Characterization of phylogenetic diversity of novel bifidobacterial species isolated in Czech ZOOs.</title>
        <authorList>
            <person name="Lugli G.A."/>
            <person name="Vera N.B."/>
            <person name="Ventura M."/>
        </authorList>
    </citation>
    <scope>NUCLEOTIDE SEQUENCE [LARGE SCALE GENOMIC DNA]</scope>
    <source>
        <strain evidence="1 2">DSM 109959</strain>
    </source>
</reference>
<organism evidence="1 2">
    <name type="scientific">Bifidobacterium olomucense</name>
    <dbReference type="NCBI Taxonomy" id="2675324"/>
    <lineage>
        <taxon>Bacteria</taxon>
        <taxon>Bacillati</taxon>
        <taxon>Actinomycetota</taxon>
        <taxon>Actinomycetes</taxon>
        <taxon>Bifidobacteriales</taxon>
        <taxon>Bifidobacteriaceae</taxon>
        <taxon>Bifidobacterium</taxon>
    </lineage>
</organism>
<sequence length="137" mass="14910">MADSKTSNADEPQNITQLIGQTPELTDLPELVQTEDFTALNSADFALLAAAVSENSVTLRRKTASMTDKALAIRGIIANADFFFKGIAKDGKAYDEWSKDRTPDELFTAYMALFGFYAGRLGKSKRSSADSKNAESN</sequence>